<sequence length="373" mass="40706">MGLLELPTELLILIADDLGRLGYGNLNSLCRVNRRLHNILNRYLYQQNIQEDDSDVMPWAAIHGSMATLKKALQYGADVNTTAWPNCPPFPDGFELRVSDLLWSPLGTDRTVATTKNNPPRDFALAEEPATPLMHAAGAGYTELVETLLQHGARVNAASKSGFTPLMAAACGGHTRVMEILLAAGADTTAKRHGETPALDMAAEKGHVDAVRLLLRVDEDQSRITWDEALVGAAQGGRIQVLRAFLDAGADSRANYNSDGHGMPLIFWATEGDDPDIVSLLLDLGEDIERLNDATETPLIYSAYSGSLEVCEMLLRRGADVNALDERGRSSLYLAKEGGETEIEEMLMKYGADDIEPDEYLASVWEGPDSEMY</sequence>
<dbReference type="EMBL" id="JACBAD010001805">
    <property type="protein sequence ID" value="KAF7133842.1"/>
    <property type="molecule type" value="Genomic_DNA"/>
</dbReference>
<gene>
    <name evidence="4" type="ORF">CNMCM5793_005254</name>
</gene>
<dbReference type="SMART" id="SM00248">
    <property type="entry name" value="ANK"/>
    <property type="match status" value="8"/>
</dbReference>
<keyword evidence="2 3" id="KW-0040">ANK repeat</keyword>
<evidence type="ECO:0000256" key="1">
    <source>
        <dbReference type="ARBA" id="ARBA00022737"/>
    </source>
</evidence>
<dbReference type="SUPFAM" id="SSF48403">
    <property type="entry name" value="Ankyrin repeat"/>
    <property type="match status" value="1"/>
</dbReference>
<protein>
    <recommendedName>
        <fullName evidence="6">Ankyrin repeat-containing domain protein</fullName>
    </recommendedName>
</protein>
<reference evidence="4" key="1">
    <citation type="submission" date="2020-06" db="EMBL/GenBank/DDBJ databases">
        <title>Draft genome sequences of strains closely related to Aspergillus parafelis and Aspergillus hiratsukae.</title>
        <authorList>
            <person name="Dos Santos R.A.C."/>
            <person name="Rivero-Menendez O."/>
            <person name="Steenwyk J.L."/>
            <person name="Mead M.E."/>
            <person name="Goldman G.H."/>
            <person name="Alastruey-Izquierdo A."/>
            <person name="Rokas A."/>
        </authorList>
    </citation>
    <scope>NUCLEOTIDE SEQUENCE</scope>
    <source>
        <strain evidence="4">CNM-CM5793</strain>
    </source>
</reference>
<dbReference type="InterPro" id="IPR036770">
    <property type="entry name" value="Ankyrin_rpt-contain_sf"/>
</dbReference>
<evidence type="ECO:0008006" key="6">
    <source>
        <dbReference type="Google" id="ProtNLM"/>
    </source>
</evidence>
<dbReference type="PROSITE" id="PS50297">
    <property type="entry name" value="ANK_REP_REGION"/>
    <property type="match status" value="4"/>
</dbReference>
<dbReference type="PANTHER" id="PTHR24166">
    <property type="entry name" value="ROLLING PEBBLES, ISOFORM B"/>
    <property type="match status" value="1"/>
</dbReference>
<keyword evidence="1" id="KW-0677">Repeat</keyword>
<evidence type="ECO:0000256" key="3">
    <source>
        <dbReference type="PROSITE-ProRule" id="PRU00023"/>
    </source>
</evidence>
<dbReference type="InterPro" id="IPR002110">
    <property type="entry name" value="Ankyrin_rpt"/>
</dbReference>
<feature type="repeat" description="ANK" evidence="3">
    <location>
        <begin position="161"/>
        <end position="193"/>
    </location>
</feature>
<keyword evidence="5" id="KW-1185">Reference proteome</keyword>
<dbReference type="Proteomes" id="UP000630445">
    <property type="component" value="Unassembled WGS sequence"/>
</dbReference>
<feature type="repeat" description="ANK" evidence="3">
    <location>
        <begin position="327"/>
        <end position="359"/>
    </location>
</feature>
<feature type="repeat" description="ANK" evidence="3">
    <location>
        <begin position="294"/>
        <end position="326"/>
    </location>
</feature>
<evidence type="ECO:0000313" key="4">
    <source>
        <dbReference type="EMBL" id="KAF7133842.1"/>
    </source>
</evidence>
<evidence type="ECO:0000313" key="5">
    <source>
        <dbReference type="Proteomes" id="UP000630445"/>
    </source>
</evidence>
<comment type="caution">
    <text evidence="4">The sequence shown here is derived from an EMBL/GenBank/DDBJ whole genome shotgun (WGS) entry which is preliminary data.</text>
</comment>
<name>A0A8H6PFZ3_9EURO</name>
<dbReference type="PRINTS" id="PR01415">
    <property type="entry name" value="ANKYRIN"/>
</dbReference>
<dbReference type="OrthoDB" id="366390at2759"/>
<dbReference type="Gene3D" id="1.25.40.20">
    <property type="entry name" value="Ankyrin repeat-containing domain"/>
    <property type="match status" value="2"/>
</dbReference>
<dbReference type="PANTHER" id="PTHR24166:SF48">
    <property type="entry name" value="PROTEIN VAPYRIN"/>
    <property type="match status" value="1"/>
</dbReference>
<dbReference type="InterPro" id="IPR050889">
    <property type="entry name" value="Dendritic_Spine_Reg/Scaffold"/>
</dbReference>
<dbReference type="PROSITE" id="PS50088">
    <property type="entry name" value="ANK_REPEAT"/>
    <property type="match status" value="4"/>
</dbReference>
<organism evidence="4 5">
    <name type="scientific">Aspergillus hiratsukae</name>
    <dbReference type="NCBI Taxonomy" id="1194566"/>
    <lineage>
        <taxon>Eukaryota</taxon>
        <taxon>Fungi</taxon>
        <taxon>Dikarya</taxon>
        <taxon>Ascomycota</taxon>
        <taxon>Pezizomycotina</taxon>
        <taxon>Eurotiomycetes</taxon>
        <taxon>Eurotiomycetidae</taxon>
        <taxon>Eurotiales</taxon>
        <taxon>Aspergillaceae</taxon>
        <taxon>Aspergillus</taxon>
        <taxon>Aspergillus subgen. Fumigati</taxon>
    </lineage>
</organism>
<accession>A0A8H6PFZ3</accession>
<evidence type="ECO:0000256" key="2">
    <source>
        <dbReference type="ARBA" id="ARBA00023043"/>
    </source>
</evidence>
<feature type="repeat" description="ANK" evidence="3">
    <location>
        <begin position="128"/>
        <end position="160"/>
    </location>
</feature>
<dbReference type="AlphaFoldDB" id="A0A8H6PFZ3"/>
<dbReference type="Pfam" id="PF12796">
    <property type="entry name" value="Ank_2"/>
    <property type="match status" value="2"/>
</dbReference>
<proteinExistence type="predicted"/>